<keyword evidence="3" id="KW-1185">Reference proteome</keyword>
<gene>
    <name evidence="2" type="ORF">MIND_00454300</name>
</gene>
<dbReference type="AlphaFoldDB" id="A0A8H6W5K4"/>
<dbReference type="Proteomes" id="UP000636479">
    <property type="component" value="Unassembled WGS sequence"/>
</dbReference>
<reference evidence="2" key="1">
    <citation type="submission" date="2020-05" db="EMBL/GenBank/DDBJ databases">
        <title>Mycena genomes resolve the evolution of fungal bioluminescence.</title>
        <authorList>
            <person name="Tsai I.J."/>
        </authorList>
    </citation>
    <scope>NUCLEOTIDE SEQUENCE</scope>
    <source>
        <strain evidence="2">171206Taipei</strain>
    </source>
</reference>
<comment type="caution">
    <text evidence="2">The sequence shown here is derived from an EMBL/GenBank/DDBJ whole genome shotgun (WGS) entry which is preliminary data.</text>
</comment>
<evidence type="ECO:0000313" key="2">
    <source>
        <dbReference type="EMBL" id="KAF7306629.1"/>
    </source>
</evidence>
<evidence type="ECO:0000313" key="3">
    <source>
        <dbReference type="Proteomes" id="UP000636479"/>
    </source>
</evidence>
<feature type="region of interest" description="Disordered" evidence="1">
    <location>
        <begin position="103"/>
        <end position="214"/>
    </location>
</feature>
<accession>A0A8H6W5K4</accession>
<dbReference type="GeneID" id="59343872"/>
<organism evidence="2 3">
    <name type="scientific">Mycena indigotica</name>
    <dbReference type="NCBI Taxonomy" id="2126181"/>
    <lineage>
        <taxon>Eukaryota</taxon>
        <taxon>Fungi</taxon>
        <taxon>Dikarya</taxon>
        <taxon>Basidiomycota</taxon>
        <taxon>Agaricomycotina</taxon>
        <taxon>Agaricomycetes</taxon>
        <taxon>Agaricomycetidae</taxon>
        <taxon>Agaricales</taxon>
        <taxon>Marasmiineae</taxon>
        <taxon>Mycenaceae</taxon>
        <taxon>Mycena</taxon>
    </lineage>
</organism>
<dbReference type="EMBL" id="JACAZF010000004">
    <property type="protein sequence ID" value="KAF7306629.1"/>
    <property type="molecule type" value="Genomic_DNA"/>
</dbReference>
<feature type="compositionally biased region" description="Low complexity" evidence="1">
    <location>
        <begin position="177"/>
        <end position="189"/>
    </location>
</feature>
<dbReference type="RefSeq" id="XP_037221648.1">
    <property type="nucleotide sequence ID" value="XM_037361356.1"/>
</dbReference>
<feature type="region of interest" description="Disordered" evidence="1">
    <location>
        <begin position="1"/>
        <end position="46"/>
    </location>
</feature>
<protein>
    <submittedName>
        <fullName evidence="2">Uncharacterized protein</fullName>
    </submittedName>
</protein>
<evidence type="ECO:0000256" key="1">
    <source>
        <dbReference type="SAM" id="MobiDB-lite"/>
    </source>
</evidence>
<proteinExistence type="predicted"/>
<sequence>MSRLPPPHYNEASSSRYPTAPTWPAEPPLGHFSLKKPLLTSSKPPAPTLRDVLGAYKANGDGDREVLLAVLKAKTSEDNRQAALATLYDSMLQLHRVPVHNPYPTPAYTHSPPEPSHPYRHYRNVSSLSRSPPPVHTRPPISQARSISPRAEHRRKRARNSHSPGSEAPAELPPSPYSSSADSPRSRGSMAIGSLLTVEPTTDSSGEERPQPER</sequence>
<name>A0A8H6W5K4_9AGAR</name>
<dbReference type="OrthoDB" id="2537258at2759"/>